<dbReference type="PANTHER" id="PTHR24305">
    <property type="entry name" value="CYTOCHROME P450"/>
    <property type="match status" value="1"/>
</dbReference>
<evidence type="ECO:0000256" key="3">
    <source>
        <dbReference type="ARBA" id="ARBA00022617"/>
    </source>
</evidence>
<gene>
    <name evidence="9" type="ORF">EDB81DRAFT_666335</name>
</gene>
<comment type="cofactor">
    <cofactor evidence="1 6">
        <name>heme</name>
        <dbReference type="ChEBI" id="CHEBI:30413"/>
    </cofactor>
</comment>
<keyword evidence="8" id="KW-0472">Membrane</keyword>
<keyword evidence="8" id="KW-0812">Transmembrane</keyword>
<keyword evidence="3 6" id="KW-0349">Heme</keyword>
<dbReference type="GO" id="GO:0020037">
    <property type="term" value="F:heme binding"/>
    <property type="evidence" value="ECO:0007669"/>
    <property type="project" value="InterPro"/>
</dbReference>
<dbReference type="Pfam" id="PF00067">
    <property type="entry name" value="p450"/>
    <property type="match status" value="1"/>
</dbReference>
<evidence type="ECO:0000313" key="9">
    <source>
        <dbReference type="EMBL" id="KAH7121706.1"/>
    </source>
</evidence>
<dbReference type="OrthoDB" id="3934656at2759"/>
<keyword evidence="10" id="KW-1185">Reference proteome</keyword>
<dbReference type="PRINTS" id="PR00385">
    <property type="entry name" value="P450"/>
</dbReference>
<dbReference type="PRINTS" id="PR00463">
    <property type="entry name" value="EP450I"/>
</dbReference>
<keyword evidence="4 6" id="KW-0479">Metal-binding</keyword>
<dbReference type="GO" id="GO:0016705">
    <property type="term" value="F:oxidoreductase activity, acting on paired donors, with incorporation or reduction of molecular oxygen"/>
    <property type="evidence" value="ECO:0007669"/>
    <property type="project" value="InterPro"/>
</dbReference>
<evidence type="ECO:0000256" key="7">
    <source>
        <dbReference type="RuleBase" id="RU000461"/>
    </source>
</evidence>
<dbReference type="InterPro" id="IPR036396">
    <property type="entry name" value="Cyt_P450_sf"/>
</dbReference>
<evidence type="ECO:0000256" key="4">
    <source>
        <dbReference type="ARBA" id="ARBA00022723"/>
    </source>
</evidence>
<reference evidence="9" key="1">
    <citation type="journal article" date="2021" name="Nat. Commun.">
        <title>Genetic determinants of endophytism in the Arabidopsis root mycobiome.</title>
        <authorList>
            <person name="Mesny F."/>
            <person name="Miyauchi S."/>
            <person name="Thiergart T."/>
            <person name="Pickel B."/>
            <person name="Atanasova L."/>
            <person name="Karlsson M."/>
            <person name="Huettel B."/>
            <person name="Barry K.W."/>
            <person name="Haridas S."/>
            <person name="Chen C."/>
            <person name="Bauer D."/>
            <person name="Andreopoulos W."/>
            <person name="Pangilinan J."/>
            <person name="LaButti K."/>
            <person name="Riley R."/>
            <person name="Lipzen A."/>
            <person name="Clum A."/>
            <person name="Drula E."/>
            <person name="Henrissat B."/>
            <person name="Kohler A."/>
            <person name="Grigoriev I.V."/>
            <person name="Martin F.M."/>
            <person name="Hacquard S."/>
        </authorList>
    </citation>
    <scope>NUCLEOTIDE SEQUENCE</scope>
    <source>
        <strain evidence="9">MPI-CAGE-AT-0147</strain>
    </source>
</reference>
<keyword evidence="7" id="KW-0560">Oxidoreductase</keyword>
<evidence type="ECO:0000256" key="2">
    <source>
        <dbReference type="ARBA" id="ARBA00010617"/>
    </source>
</evidence>
<dbReference type="CDD" id="cd11060">
    <property type="entry name" value="CYP57A1-like"/>
    <property type="match status" value="1"/>
</dbReference>
<sequence>MSSIDTSYIAALVQGSDWKSVGTAIVVPILSVTVWWIVSYFISPLRKFPGPGPAGWTNLWRLCVVRTGNYHIKIKKLHEKYGPVVRIGPNTLDLDLPELIKTLYGTDGKWRKTEFYHNNSAVVNGKIAYHLFSTTDQAEHARMKRPIVKYYSQSSVIGLESLFDTIIADFCGHLEKRFMSESQPKTCDLGEWIGFYSWDANGAASFSQRFGYMDKGHDYDGTIAIADKALDYFAAVGQMPFLDFLLDKNPVMRVGPPNLGNVTRISLEHLIARLQGKDTNYDPKVPDFLQHFIESKETHPDLVDDGVIMGYLLVNLLAGADTTAITIRAIFWYALHNPEAYRKLEAEVLAANLADVASFSSARALPYLEAVVREAMRMHPGVCMLLERYVPETGLKLPDGGYIPAGTAVGINPYVVGRNKGIWGDDADRYRPERWLQNEGETDTAYKERLRLYNAADLTFGGGSRVCIGRNLASLEVYKIVATLVRKYEISLVNPNEPWVVTGSWFPRQKGLNCYLKKRE</sequence>
<dbReference type="GO" id="GO:0005506">
    <property type="term" value="F:iron ion binding"/>
    <property type="evidence" value="ECO:0007669"/>
    <property type="project" value="InterPro"/>
</dbReference>
<organism evidence="9 10">
    <name type="scientific">Dactylonectria macrodidyma</name>
    <dbReference type="NCBI Taxonomy" id="307937"/>
    <lineage>
        <taxon>Eukaryota</taxon>
        <taxon>Fungi</taxon>
        <taxon>Dikarya</taxon>
        <taxon>Ascomycota</taxon>
        <taxon>Pezizomycotina</taxon>
        <taxon>Sordariomycetes</taxon>
        <taxon>Hypocreomycetidae</taxon>
        <taxon>Hypocreales</taxon>
        <taxon>Nectriaceae</taxon>
        <taxon>Dactylonectria</taxon>
    </lineage>
</organism>
<feature type="binding site" description="axial binding residue" evidence="6">
    <location>
        <position position="467"/>
    </location>
    <ligand>
        <name>heme</name>
        <dbReference type="ChEBI" id="CHEBI:30413"/>
    </ligand>
    <ligandPart>
        <name>Fe</name>
        <dbReference type="ChEBI" id="CHEBI:18248"/>
    </ligandPart>
</feature>
<dbReference type="GO" id="GO:0004497">
    <property type="term" value="F:monooxygenase activity"/>
    <property type="evidence" value="ECO:0007669"/>
    <property type="project" value="UniProtKB-KW"/>
</dbReference>
<keyword evidence="8" id="KW-1133">Transmembrane helix</keyword>
<dbReference type="Gene3D" id="1.10.630.10">
    <property type="entry name" value="Cytochrome P450"/>
    <property type="match status" value="1"/>
</dbReference>
<keyword evidence="5 6" id="KW-0408">Iron</keyword>
<protein>
    <submittedName>
        <fullName evidence="9">Cytochrome P450</fullName>
    </submittedName>
</protein>
<dbReference type="InterPro" id="IPR001128">
    <property type="entry name" value="Cyt_P450"/>
</dbReference>
<dbReference type="AlphaFoldDB" id="A0A9P9DNE9"/>
<dbReference type="InterPro" id="IPR002401">
    <property type="entry name" value="Cyt_P450_E_grp-I"/>
</dbReference>
<dbReference type="InterPro" id="IPR017972">
    <property type="entry name" value="Cyt_P450_CS"/>
</dbReference>
<comment type="caution">
    <text evidence="9">The sequence shown here is derived from an EMBL/GenBank/DDBJ whole genome shotgun (WGS) entry which is preliminary data.</text>
</comment>
<dbReference type="PROSITE" id="PS00086">
    <property type="entry name" value="CYTOCHROME_P450"/>
    <property type="match status" value="1"/>
</dbReference>
<keyword evidence="7" id="KW-0503">Monooxygenase</keyword>
<name>A0A9P9DNE9_9HYPO</name>
<evidence type="ECO:0000256" key="8">
    <source>
        <dbReference type="SAM" id="Phobius"/>
    </source>
</evidence>
<comment type="similarity">
    <text evidence="2 7">Belongs to the cytochrome P450 family.</text>
</comment>
<evidence type="ECO:0000256" key="1">
    <source>
        <dbReference type="ARBA" id="ARBA00001971"/>
    </source>
</evidence>
<evidence type="ECO:0000256" key="6">
    <source>
        <dbReference type="PIRSR" id="PIRSR602401-1"/>
    </source>
</evidence>
<accession>A0A9P9DNE9</accession>
<evidence type="ECO:0000313" key="10">
    <source>
        <dbReference type="Proteomes" id="UP000738349"/>
    </source>
</evidence>
<dbReference type="SUPFAM" id="SSF48264">
    <property type="entry name" value="Cytochrome P450"/>
    <property type="match status" value="1"/>
</dbReference>
<evidence type="ECO:0000256" key="5">
    <source>
        <dbReference type="ARBA" id="ARBA00023004"/>
    </source>
</evidence>
<dbReference type="Proteomes" id="UP000738349">
    <property type="component" value="Unassembled WGS sequence"/>
</dbReference>
<dbReference type="InterPro" id="IPR050121">
    <property type="entry name" value="Cytochrome_P450_monoxygenase"/>
</dbReference>
<feature type="transmembrane region" description="Helical" evidence="8">
    <location>
        <begin position="20"/>
        <end position="42"/>
    </location>
</feature>
<dbReference type="PANTHER" id="PTHR24305:SF232">
    <property type="entry name" value="P450, PUTATIVE (EUROFUNG)-RELATED"/>
    <property type="match status" value="1"/>
</dbReference>
<proteinExistence type="inferred from homology"/>
<dbReference type="EMBL" id="JAGMUV010000024">
    <property type="protein sequence ID" value="KAH7121706.1"/>
    <property type="molecule type" value="Genomic_DNA"/>
</dbReference>